<protein>
    <submittedName>
        <fullName evidence="1">Uncharacterized protein</fullName>
    </submittedName>
</protein>
<dbReference type="EMBL" id="CAMAPF010001005">
    <property type="protein sequence ID" value="CAH9138225.1"/>
    <property type="molecule type" value="Genomic_DNA"/>
</dbReference>
<accession>A0AAV0FSA2</accession>
<proteinExistence type="predicted"/>
<dbReference type="AlphaFoldDB" id="A0AAV0FSA2"/>
<dbReference type="Proteomes" id="UP001152523">
    <property type="component" value="Unassembled WGS sequence"/>
</dbReference>
<comment type="caution">
    <text evidence="1">The sequence shown here is derived from an EMBL/GenBank/DDBJ whole genome shotgun (WGS) entry which is preliminary data.</text>
</comment>
<keyword evidence="2" id="KW-1185">Reference proteome</keyword>
<evidence type="ECO:0000313" key="1">
    <source>
        <dbReference type="EMBL" id="CAH9138225.1"/>
    </source>
</evidence>
<name>A0AAV0FSA2_9ASTE</name>
<sequence length="98" mass="10831">MIAFQIFQKSDPLTYPSHSFPFLSRNIPPSLQRAFTIIAESPHHRASAIAPPSPMFQSCSLLSLCRANEALPPHVIVSGRPRLSTPRRSAFSSLSVQM</sequence>
<organism evidence="1 2">
    <name type="scientific">Cuscuta epithymum</name>
    <dbReference type="NCBI Taxonomy" id="186058"/>
    <lineage>
        <taxon>Eukaryota</taxon>
        <taxon>Viridiplantae</taxon>
        <taxon>Streptophyta</taxon>
        <taxon>Embryophyta</taxon>
        <taxon>Tracheophyta</taxon>
        <taxon>Spermatophyta</taxon>
        <taxon>Magnoliopsida</taxon>
        <taxon>eudicotyledons</taxon>
        <taxon>Gunneridae</taxon>
        <taxon>Pentapetalae</taxon>
        <taxon>asterids</taxon>
        <taxon>lamiids</taxon>
        <taxon>Solanales</taxon>
        <taxon>Convolvulaceae</taxon>
        <taxon>Cuscuteae</taxon>
        <taxon>Cuscuta</taxon>
        <taxon>Cuscuta subgen. Cuscuta</taxon>
    </lineage>
</organism>
<evidence type="ECO:0000313" key="2">
    <source>
        <dbReference type="Proteomes" id="UP001152523"/>
    </source>
</evidence>
<reference evidence="1" key="1">
    <citation type="submission" date="2022-07" db="EMBL/GenBank/DDBJ databases">
        <authorList>
            <person name="Macas J."/>
            <person name="Novak P."/>
            <person name="Neumann P."/>
        </authorList>
    </citation>
    <scope>NUCLEOTIDE SEQUENCE</scope>
</reference>
<gene>
    <name evidence="1" type="ORF">CEPIT_LOCUS36635</name>
</gene>